<dbReference type="AlphaFoldDB" id="A0A070A825"/>
<dbReference type="EMBL" id="CP007217">
    <property type="protein sequence ID" value="AJR10740.1"/>
    <property type="molecule type" value="Genomic_DNA"/>
</dbReference>
<dbReference type="KEGG" id="cmx:DNC_03395"/>
<dbReference type="Proteomes" id="UP000260363">
    <property type="component" value="Chromosome"/>
</dbReference>
<name>A0A070A825_CHLMR</name>
<accession>A0A070A825</accession>
<evidence type="ECO:0000313" key="2">
    <source>
        <dbReference type="Proteomes" id="UP000260363"/>
    </source>
</evidence>
<dbReference type="KEGG" id="cmm:NC80_03370"/>
<gene>
    <name evidence="1" type="ORF">BD36_03570</name>
</gene>
<dbReference type="KEGG" id="cmg:NC81_03390"/>
<reference evidence="1 2" key="1">
    <citation type="submission" date="2014-02" db="EMBL/GenBank/DDBJ databases">
        <authorList>
            <person name="Chen C."/>
            <person name="Conrad T.A."/>
            <person name="Zhou Z."/>
            <person name="Lai Z."/>
            <person name="Zhong G."/>
        </authorList>
    </citation>
    <scope>NUCLEOTIDE SEQUENCE [LARGE SCALE GENOMIC DNA]</scope>
    <source>
        <strain evidence="1 2">Nigg3-28</strain>
    </source>
</reference>
<proteinExistence type="predicted"/>
<dbReference type="PATRIC" id="fig|83560.10.peg.686"/>
<sequence>MMEPLRFGYFFCILFIGLLQTVFAKEPDSCPDCKNNWKEVTHTDQLPENIIHADDACYHSGYVQALIDMHFLDSCCQVIVEDQTAYLFSLPQDDVTRNAIINLIKDLPFIQSVEICQASYQTCHHQGPYGKSSLPEQRSFCTKVCGKEAIWLPQNTILFTPLVADPRQATNSAGIRFNDEVIGKRVGSAVFGGDFIFLRLFDVSRFHGDMDIGLQGAVFSVFDLDNPDACMVNSDFFVSALLSFAVNKWSYRLRLWHLSSHLGDEFILANQLPPGKRYNRSDEAVDFFASFRYTPQIRVYGGIGYIISRDLTFPEDPLYFEGGLELRPFGLREDNLHAQPIFAMHFRFWGEHDFSIDQTYILGMEWSKFQDVGRKIRAVLEYHQGFSHEGQFVREECDYYGFRLSYGF</sequence>
<dbReference type="STRING" id="83560.NC80_03370"/>
<dbReference type="InterPro" id="IPR009599">
    <property type="entry name" value="DUF1207"/>
</dbReference>
<evidence type="ECO:0000313" key="1">
    <source>
        <dbReference type="EMBL" id="AJR10740.1"/>
    </source>
</evidence>
<dbReference type="OMA" id="IFAMHFR"/>
<protein>
    <recommendedName>
        <fullName evidence="3">DUF1207 domain-containing protein</fullName>
    </recommendedName>
</protein>
<dbReference type="GeneID" id="1246029"/>
<dbReference type="RefSeq" id="WP_010231168.1">
    <property type="nucleotide sequence ID" value="NZ_CP007217.1"/>
</dbReference>
<dbReference type="Pfam" id="PF06727">
    <property type="entry name" value="DUF1207"/>
    <property type="match status" value="1"/>
</dbReference>
<evidence type="ECO:0008006" key="3">
    <source>
        <dbReference type="Google" id="ProtNLM"/>
    </source>
</evidence>
<organism evidence="1 2">
    <name type="scientific">Chlamydia muridarum</name>
    <dbReference type="NCBI Taxonomy" id="83560"/>
    <lineage>
        <taxon>Bacteria</taxon>
        <taxon>Pseudomonadati</taxon>
        <taxon>Chlamydiota</taxon>
        <taxon>Chlamydiia</taxon>
        <taxon>Chlamydiales</taxon>
        <taxon>Chlamydiaceae</taxon>
        <taxon>Chlamydia/Chlamydophila group</taxon>
        <taxon>Chlamydia</taxon>
    </lineage>
</organism>